<feature type="transmembrane region" description="Helical" evidence="1">
    <location>
        <begin position="7"/>
        <end position="30"/>
    </location>
</feature>
<dbReference type="STRING" id="216942.SLITO_v1c11150"/>
<dbReference type="OrthoDB" id="388890at2"/>
<organism evidence="2 3">
    <name type="scientific">Spiroplasma litorale</name>
    <dbReference type="NCBI Taxonomy" id="216942"/>
    <lineage>
        <taxon>Bacteria</taxon>
        <taxon>Bacillati</taxon>
        <taxon>Mycoplasmatota</taxon>
        <taxon>Mollicutes</taxon>
        <taxon>Entomoplasmatales</taxon>
        <taxon>Spiroplasmataceae</taxon>
        <taxon>Spiroplasma</taxon>
    </lineage>
</organism>
<protein>
    <recommendedName>
        <fullName evidence="4">Transmembrane protein</fullName>
    </recommendedName>
</protein>
<feature type="transmembrane region" description="Helical" evidence="1">
    <location>
        <begin position="119"/>
        <end position="139"/>
    </location>
</feature>
<dbReference type="EMBL" id="CP012357">
    <property type="protein sequence ID" value="AKX34726.1"/>
    <property type="molecule type" value="Genomic_DNA"/>
</dbReference>
<keyword evidence="3" id="KW-1185">Reference proteome</keyword>
<dbReference type="KEGG" id="sll:SLITO_v1c11150"/>
<dbReference type="RefSeq" id="WP_075058801.1">
    <property type="nucleotide sequence ID" value="NZ_CP012357.1"/>
</dbReference>
<feature type="transmembrane region" description="Helical" evidence="1">
    <location>
        <begin position="159"/>
        <end position="180"/>
    </location>
</feature>
<reference evidence="2 3" key="1">
    <citation type="journal article" date="2015" name="Genome Announc.">
        <title>Complete Genome Sequence of Spiroplasma litorale TN-1T (DSM 21781), a Bacterium Isolated from a Green-Eyed Horsefly (Tabanus nigrovittatus).</title>
        <authorList>
            <person name="Lo W.S."/>
            <person name="Lai Y.C."/>
            <person name="Lien Y.W."/>
            <person name="Wang T.H."/>
            <person name="Kuo C.H."/>
        </authorList>
    </citation>
    <scope>NUCLEOTIDE SEQUENCE [LARGE SCALE GENOMIC DNA]</scope>
    <source>
        <strain evidence="2 3">TN-1</strain>
    </source>
</reference>
<dbReference type="Proteomes" id="UP000067476">
    <property type="component" value="Chromosome"/>
</dbReference>
<keyword evidence="1" id="KW-0812">Transmembrane</keyword>
<dbReference type="AlphaFoldDB" id="A0A0K1W3G0"/>
<feature type="transmembrane region" description="Helical" evidence="1">
    <location>
        <begin position="200"/>
        <end position="225"/>
    </location>
</feature>
<evidence type="ECO:0000256" key="1">
    <source>
        <dbReference type="SAM" id="Phobius"/>
    </source>
</evidence>
<evidence type="ECO:0000313" key="3">
    <source>
        <dbReference type="Proteomes" id="UP000067476"/>
    </source>
</evidence>
<accession>A0A0K1W3G0</accession>
<evidence type="ECO:0000313" key="2">
    <source>
        <dbReference type="EMBL" id="AKX34726.1"/>
    </source>
</evidence>
<keyword evidence="1" id="KW-0472">Membrane</keyword>
<name>A0A0K1W3G0_9MOLU</name>
<dbReference type="PATRIC" id="fig|216942.3.peg.1138"/>
<proteinExistence type="predicted"/>
<evidence type="ECO:0008006" key="4">
    <source>
        <dbReference type="Google" id="ProtNLM"/>
    </source>
</evidence>
<sequence length="247" mass="28910">MIKKLNLIFFIWCATVPFFCIILDLVMSTIQPVEEPPGTYGFDKSVINQIIYWSVWGTLDTFVFGLLNLIHYKWKNMPKWVTGKNNFTRVTTDNVILLIIWLGGLAGNAVVGFNSWYKIIKAILEHVITPILIILYYFIIVREKISSSQYSKKYTWFNLLLVGVYSTFVISRAILIEYYAPKPFFTQFPYDQMDPSIMGWPLVVFFFIGFMSSFIFLSIFINYMSNLSIDSLNKRKLKKEKVEQKNK</sequence>
<feature type="transmembrane region" description="Helical" evidence="1">
    <location>
        <begin position="95"/>
        <end position="113"/>
    </location>
</feature>
<keyword evidence="1" id="KW-1133">Transmembrane helix</keyword>
<gene>
    <name evidence="2" type="ORF">SLITO_v1c11150</name>
</gene>
<feature type="transmembrane region" description="Helical" evidence="1">
    <location>
        <begin position="50"/>
        <end position="74"/>
    </location>
</feature>